<dbReference type="Pfam" id="PF02730">
    <property type="entry name" value="AFOR_N"/>
    <property type="match status" value="1"/>
</dbReference>
<dbReference type="PANTHER" id="PTHR30038:SF8">
    <property type="entry name" value="ALDEHYDE FERREDOXIN OXIDOREDUCTASE"/>
    <property type="match status" value="1"/>
</dbReference>
<name>Q72E91_NITV2</name>
<evidence type="ECO:0000256" key="6">
    <source>
        <dbReference type="ARBA" id="ARBA00023004"/>
    </source>
</evidence>
<keyword evidence="5" id="KW-0560">Oxidoreductase</keyword>
<evidence type="ECO:0000256" key="7">
    <source>
        <dbReference type="ARBA" id="ARBA00023014"/>
    </source>
</evidence>
<dbReference type="PANTHER" id="PTHR30038">
    <property type="entry name" value="ALDEHYDE FERREDOXIN OXIDOREDUCTASE"/>
    <property type="match status" value="1"/>
</dbReference>
<dbReference type="SUPFAM" id="SSF48310">
    <property type="entry name" value="Aldehyde ferredoxin oxidoreductase, C-terminal domains"/>
    <property type="match status" value="1"/>
</dbReference>
<dbReference type="InterPro" id="IPR013985">
    <property type="entry name" value="Ald_Fedxn_OxRdtase_dom3"/>
</dbReference>
<evidence type="ECO:0000313" key="11">
    <source>
        <dbReference type="Proteomes" id="UP000002194"/>
    </source>
</evidence>
<dbReference type="GO" id="GO:0051539">
    <property type="term" value="F:4 iron, 4 sulfur cluster binding"/>
    <property type="evidence" value="ECO:0007669"/>
    <property type="project" value="UniProtKB-KW"/>
</dbReference>
<evidence type="ECO:0000259" key="9">
    <source>
        <dbReference type="SMART" id="SM00790"/>
    </source>
</evidence>
<dbReference type="IntAct" id="Q72E91">
    <property type="interactions" value="1"/>
</dbReference>
<dbReference type="STRING" id="882.DVU_0687"/>
<dbReference type="InterPro" id="IPR013983">
    <property type="entry name" value="Ald_Fedxn_OxRdtase_N"/>
</dbReference>
<comment type="cofactor">
    <cofactor evidence="8">
        <name>tungstopterin</name>
        <dbReference type="ChEBI" id="CHEBI:30402"/>
    </cofactor>
</comment>
<dbReference type="SMART" id="SM00790">
    <property type="entry name" value="AFOR_N"/>
    <property type="match status" value="1"/>
</dbReference>
<dbReference type="InterPro" id="IPR001203">
    <property type="entry name" value="OxRdtase_Ald_Fedxn_C"/>
</dbReference>
<proteinExistence type="evidence at protein level"/>
<evidence type="ECO:0000256" key="2">
    <source>
        <dbReference type="ARBA" id="ARBA00011032"/>
    </source>
</evidence>
<organism evidence="10 11">
    <name type="scientific">Nitratidesulfovibrio vulgaris (strain ATCC 29579 / DSM 644 / CCUG 34227 / NCIMB 8303 / VKM B-1760 / Hildenborough)</name>
    <name type="common">Desulfovibrio vulgaris</name>
    <dbReference type="NCBI Taxonomy" id="882"/>
    <lineage>
        <taxon>Bacteria</taxon>
        <taxon>Pseudomonadati</taxon>
        <taxon>Thermodesulfobacteriota</taxon>
        <taxon>Desulfovibrionia</taxon>
        <taxon>Desulfovibrionales</taxon>
        <taxon>Desulfovibrionaceae</taxon>
        <taxon>Nitratidesulfovibrio</taxon>
    </lineage>
</organism>
<evidence type="ECO:0000256" key="1">
    <source>
        <dbReference type="ARBA" id="ARBA00001966"/>
    </source>
</evidence>
<dbReference type="Gene3D" id="3.60.9.10">
    <property type="entry name" value="Aldehyde ferredoxin oxidoreductase, N-terminal domain"/>
    <property type="match status" value="1"/>
</dbReference>
<gene>
    <name evidence="10" type="ordered locus">DVU_0687</name>
</gene>
<dbReference type="InterPro" id="IPR051919">
    <property type="entry name" value="W-dependent_AOR"/>
</dbReference>
<keyword evidence="3" id="KW-0004">4Fe-4S</keyword>
<keyword evidence="11" id="KW-1185">Reference proteome</keyword>
<keyword evidence="6" id="KW-0408">Iron</keyword>
<dbReference type="InterPro" id="IPR013984">
    <property type="entry name" value="Ald_Fedxn_OxRdtase_dom2"/>
</dbReference>
<dbReference type="InterPro" id="IPR036021">
    <property type="entry name" value="Tungsten_al_ferr_oxy-like_C"/>
</dbReference>
<dbReference type="GO" id="GO:0046872">
    <property type="term" value="F:metal ion binding"/>
    <property type="evidence" value="ECO:0007669"/>
    <property type="project" value="UniProtKB-KW"/>
</dbReference>
<feature type="domain" description="Aldehyde ferredoxin oxidoreductase N-terminal" evidence="9">
    <location>
        <begin position="14"/>
        <end position="215"/>
    </location>
</feature>
<dbReference type="Pfam" id="PF01314">
    <property type="entry name" value="AFOR_C"/>
    <property type="match status" value="1"/>
</dbReference>
<evidence type="ECO:0000256" key="3">
    <source>
        <dbReference type="ARBA" id="ARBA00022485"/>
    </source>
</evidence>
<evidence type="ECO:0000256" key="5">
    <source>
        <dbReference type="ARBA" id="ARBA00023002"/>
    </source>
</evidence>
<keyword evidence="7" id="KW-0411">Iron-sulfur</keyword>
<dbReference type="HOGENOM" id="CLU_020364_1_0_7"/>
<keyword evidence="4" id="KW-0479">Metal-binding</keyword>
<evidence type="ECO:0000313" key="10">
    <source>
        <dbReference type="EMBL" id="AAS95168.1"/>
    </source>
</evidence>
<accession>Q72E91</accession>
<comment type="cofactor">
    <cofactor evidence="1">
        <name>[4Fe-4S] cluster</name>
        <dbReference type="ChEBI" id="CHEBI:49883"/>
    </cofactor>
</comment>
<dbReference type="Proteomes" id="UP000002194">
    <property type="component" value="Chromosome"/>
</dbReference>
<dbReference type="AlphaFoldDB" id="Q72E91"/>
<dbReference type="OrthoDB" id="9763894at2"/>
<protein>
    <submittedName>
        <fullName evidence="10">Aldehyde:ferredoxin oxidoreductase, tungsten-containing, putative</fullName>
    </submittedName>
</protein>
<reference evidence="10 11" key="1">
    <citation type="journal article" date="2004" name="Nat. Biotechnol.">
        <title>The genome sequence of the anaerobic, sulfate-reducing bacterium Desulfovibrio vulgaris Hildenborough.</title>
        <authorList>
            <person name="Heidelberg J.F."/>
            <person name="Seshadri R."/>
            <person name="Haveman S.A."/>
            <person name="Hemme C.L."/>
            <person name="Paulsen I.T."/>
            <person name="Kolonay J.F."/>
            <person name="Eisen J.A."/>
            <person name="Ward N."/>
            <person name="Methe B."/>
            <person name="Brinkac L.M."/>
            <person name="Daugherty S.C."/>
            <person name="Deboy R.T."/>
            <person name="Dodson R.J."/>
            <person name="Durkin A.S."/>
            <person name="Madupu R."/>
            <person name="Nelson W.C."/>
            <person name="Sullivan S.A."/>
            <person name="Fouts D."/>
            <person name="Haft D.H."/>
            <person name="Selengut J."/>
            <person name="Peterson J.D."/>
            <person name="Davidsen T.M."/>
            <person name="Zafar N."/>
            <person name="Zhou L."/>
            <person name="Radune D."/>
            <person name="Dimitrov G."/>
            <person name="Hance M."/>
            <person name="Tran K."/>
            <person name="Khouri H."/>
            <person name="Gill J."/>
            <person name="Utterback T.R."/>
            <person name="Feldblyum T.V."/>
            <person name="Wall J.D."/>
            <person name="Voordouw G."/>
            <person name="Fraser C.M."/>
        </authorList>
    </citation>
    <scope>NUCLEOTIDE SEQUENCE [LARGE SCALE GENOMIC DNA]</scope>
    <source>
        <strain evidence="11">ATCC 29579 / DSM 644 / NCIMB 8303 / VKM B-1760 / Hildenborough</strain>
    </source>
</reference>
<evidence type="ECO:0000256" key="8">
    <source>
        <dbReference type="ARBA" id="ARBA00049934"/>
    </source>
</evidence>
<comment type="similarity">
    <text evidence="2">Belongs to the AOR/FOR family.</text>
</comment>
<comment type="interaction">
    <interactant intactId="EBI-10070836">
        <id>Q72E91</id>
    </interactant>
    <interactant intactId="EBI-10070842">
        <id>Q72E92</id>
        <label>DVU_0686</label>
    </interactant>
    <organismsDiffer>false</organismsDiffer>
    <experiments>2</experiments>
</comment>
<dbReference type="EnsemblBacteria" id="AAS95168">
    <property type="protein sequence ID" value="AAS95168"/>
    <property type="gene ID" value="DVU_0687"/>
</dbReference>
<dbReference type="PaxDb" id="882-DVU_0687"/>
<dbReference type="SMR" id="Q72E91"/>
<dbReference type="EMBL" id="AE017285">
    <property type="protein sequence ID" value="AAS95168.1"/>
    <property type="molecule type" value="Genomic_DNA"/>
</dbReference>
<dbReference type="KEGG" id="dvu:DVU_0687"/>
<sequence>MTLRRWGMPIEGTASRVLHVDLESGASRVLLFEGRPHHLGGSGLAAALYDAYGLPESPAFDPRQPLIFAIGPLSGFFPLMSKVVCGFRSPYTGEWAESHAGGRLALSLRFAGYDALMITGRARTLSCLVVGSRRLEIHDVHYLRGQDVFTSGKYLRRYGKESSGHRSTVRIGPAGERGVTFACANVDSFRHFGRLGAGAVMGGKNLKALVVTGDSGIELPEGRDYPKLYKEVYQSVTGTDMMQKYHDLGTAENLLVLNELKALPWRNLQATTDPAIDGISGERFAEQLLLRQTACAGCPVGCIHIGLLRQQFARDHEFLYKQVSYDYEPIFAQGSMLGLTNASDVLALLDETEKLGLDCMSAGVALAWVAEAFEKGVVTEKETLGPVHFGNVATFVAALHHLANGTSEFWQALGKGVLYAADIYGGADFACVLGQEMAGYATGEVYFVSQALGFRHSHLDSGGYAYDQSAKDKDVDKAVRHLLDDEYKRLTINCMVACLFARKAYPPERLQEALASLGMRAEADALPESGRAMQALRWSLKFRTGFRPENVRIPKRFTEVVTWKGPMDVDYMDAVRQAYTSELYRMVVDAAREA</sequence>
<dbReference type="eggNOG" id="COG2414">
    <property type="taxonomic scope" value="Bacteria"/>
</dbReference>
<dbReference type="InterPro" id="IPR036503">
    <property type="entry name" value="Ald_Fedxn_OxRdtase_N_sf"/>
</dbReference>
<dbReference type="Gene3D" id="1.10.599.10">
    <property type="entry name" value="Aldehyde Ferredoxin Oxidoreductase Protein, subunit A, domain 3"/>
    <property type="match status" value="1"/>
</dbReference>
<dbReference type="PhylomeDB" id="Q72E91"/>
<dbReference type="PATRIC" id="fig|882.5.peg.643"/>
<dbReference type="SUPFAM" id="SSF56228">
    <property type="entry name" value="Aldehyde ferredoxin oxidoreductase, N-terminal domain"/>
    <property type="match status" value="1"/>
</dbReference>
<dbReference type="GO" id="GO:0016625">
    <property type="term" value="F:oxidoreductase activity, acting on the aldehyde or oxo group of donors, iron-sulfur protein as acceptor"/>
    <property type="evidence" value="ECO:0007669"/>
    <property type="project" value="InterPro"/>
</dbReference>
<dbReference type="Gene3D" id="1.10.569.10">
    <property type="entry name" value="Aldehyde Ferredoxin Oxidoreductase Protein, subunit A, domain 2"/>
    <property type="match status" value="1"/>
</dbReference>
<evidence type="ECO:0000256" key="4">
    <source>
        <dbReference type="ARBA" id="ARBA00022723"/>
    </source>
</evidence>
<dbReference type="GO" id="GO:0009055">
    <property type="term" value="F:electron transfer activity"/>
    <property type="evidence" value="ECO:0007669"/>
    <property type="project" value="InterPro"/>
</dbReference>